<accession>A0A0C2TIB8</accession>
<dbReference type="HOGENOM" id="CLU_045561_0_0_1"/>
<reference evidence="1 2" key="1">
    <citation type="submission" date="2014-04" db="EMBL/GenBank/DDBJ databases">
        <title>Evolutionary Origins and Diversification of the Mycorrhizal Mutualists.</title>
        <authorList>
            <consortium name="DOE Joint Genome Institute"/>
            <consortium name="Mycorrhizal Genomics Consortium"/>
            <person name="Kohler A."/>
            <person name="Kuo A."/>
            <person name="Nagy L.G."/>
            <person name="Floudas D."/>
            <person name="Copeland A."/>
            <person name="Barry K.W."/>
            <person name="Cichocki N."/>
            <person name="Veneault-Fourrey C."/>
            <person name="LaButti K."/>
            <person name="Lindquist E.A."/>
            <person name="Lipzen A."/>
            <person name="Lundell T."/>
            <person name="Morin E."/>
            <person name="Murat C."/>
            <person name="Riley R."/>
            <person name="Ohm R."/>
            <person name="Sun H."/>
            <person name="Tunlid A."/>
            <person name="Henrissat B."/>
            <person name="Grigoriev I.V."/>
            <person name="Hibbett D.S."/>
            <person name="Martin F."/>
        </authorList>
    </citation>
    <scope>NUCLEOTIDE SEQUENCE [LARGE SCALE GENOMIC DNA]</scope>
    <source>
        <strain evidence="1 2">Koide BX008</strain>
    </source>
</reference>
<gene>
    <name evidence="1" type="ORF">M378DRAFT_197294</name>
</gene>
<sequence>MYPFLASLAEIGHCRQWKPFHPALTHDIVIREYRPHLNGVPIILGKRIPEDEFTLAKWCPGLPTDSARRKLFQRILHEGYTLPILMSISMALLAGIYTTKTVREVSGNVRRGVRLMYRGSPISDFGIAKGSLNVQDKNRLVYFKETPLHFLLSRGQDPNEHYWLYFKTIRNEEVIVDLATSMFNLGSQVKVDPYVPGKFPTNSFAPALFQEGRVAENVIGAHRERERFSVLRNDDLHAIASHATGYRVTWFEADDMWDFMDTVAGSECEGIEKIIATDVLQSALAQFESIVEERAWQQWPKTPESRPSSDDAESGEWWRELMKWKKRNKSYVPQDPISVISRLDDMIISDMIIAHILQDLEISD</sequence>
<dbReference type="EMBL" id="KN818234">
    <property type="protein sequence ID" value="KIL66724.1"/>
    <property type="molecule type" value="Genomic_DNA"/>
</dbReference>
<proteinExistence type="predicted"/>
<evidence type="ECO:0000313" key="2">
    <source>
        <dbReference type="Proteomes" id="UP000054549"/>
    </source>
</evidence>
<organism evidence="1 2">
    <name type="scientific">Amanita muscaria (strain Koide BX008)</name>
    <dbReference type="NCBI Taxonomy" id="946122"/>
    <lineage>
        <taxon>Eukaryota</taxon>
        <taxon>Fungi</taxon>
        <taxon>Dikarya</taxon>
        <taxon>Basidiomycota</taxon>
        <taxon>Agaricomycotina</taxon>
        <taxon>Agaricomycetes</taxon>
        <taxon>Agaricomycetidae</taxon>
        <taxon>Agaricales</taxon>
        <taxon>Pluteineae</taxon>
        <taxon>Amanitaceae</taxon>
        <taxon>Amanita</taxon>
    </lineage>
</organism>
<evidence type="ECO:0000313" key="1">
    <source>
        <dbReference type="EMBL" id="KIL66724.1"/>
    </source>
</evidence>
<name>A0A0C2TIB8_AMAMK</name>
<protein>
    <submittedName>
        <fullName evidence="1">Uncharacterized protein</fullName>
    </submittedName>
</protein>
<keyword evidence="2" id="KW-1185">Reference proteome</keyword>
<dbReference type="Proteomes" id="UP000054549">
    <property type="component" value="Unassembled WGS sequence"/>
</dbReference>
<dbReference type="InParanoid" id="A0A0C2TIB8"/>
<dbReference type="OrthoDB" id="341421at2759"/>
<dbReference type="AlphaFoldDB" id="A0A0C2TIB8"/>